<dbReference type="PANTHER" id="PTHR10091:SF0">
    <property type="entry name" value="GALACTOSE MUTAROTASE"/>
    <property type="match status" value="1"/>
</dbReference>
<dbReference type="InterPro" id="IPR014718">
    <property type="entry name" value="GH-type_carb-bd"/>
</dbReference>
<dbReference type="InterPro" id="IPR037480">
    <property type="entry name" value="YihR-like"/>
</dbReference>
<dbReference type="SUPFAM" id="SSF52540">
    <property type="entry name" value="P-loop containing nucleoside triphosphate hydrolases"/>
    <property type="match status" value="1"/>
</dbReference>
<evidence type="ECO:0000313" key="1">
    <source>
        <dbReference type="EMBL" id="MFC5179694.1"/>
    </source>
</evidence>
<dbReference type="RefSeq" id="WP_378594024.1">
    <property type="nucleotide sequence ID" value="NZ_JBHSKD010000030.1"/>
</dbReference>
<dbReference type="PANTHER" id="PTHR10091">
    <property type="entry name" value="ALDOSE-1-EPIMERASE"/>
    <property type="match status" value="1"/>
</dbReference>
<dbReference type="InterPro" id="IPR008183">
    <property type="entry name" value="Aldose_1/G6P_1-epimerase"/>
</dbReference>
<evidence type="ECO:0008006" key="3">
    <source>
        <dbReference type="Google" id="ProtNLM"/>
    </source>
</evidence>
<dbReference type="CDD" id="cd09022">
    <property type="entry name" value="Aldose_epim_Ec_YihR"/>
    <property type="match status" value="1"/>
</dbReference>
<name>A0ABW0BQK8_9ACTN</name>
<protein>
    <recommendedName>
        <fullName evidence="3">Uridine kinase</fullName>
    </recommendedName>
</protein>
<dbReference type="Gene3D" id="3.40.50.300">
    <property type="entry name" value="P-loop containing nucleotide triphosphate hydrolases"/>
    <property type="match status" value="1"/>
</dbReference>
<comment type="caution">
    <text evidence="1">The sequence shown here is derived from an EMBL/GenBank/DDBJ whole genome shotgun (WGS) entry which is preliminary data.</text>
</comment>
<dbReference type="InterPro" id="IPR011013">
    <property type="entry name" value="Gal_mutarotase_sf_dom"/>
</dbReference>
<dbReference type="Gene3D" id="2.70.98.10">
    <property type="match status" value="1"/>
</dbReference>
<gene>
    <name evidence="1" type="ORF">ACFPGP_23685</name>
</gene>
<proteinExistence type="predicted"/>
<dbReference type="InterPro" id="IPR027417">
    <property type="entry name" value="P-loop_NTPase"/>
</dbReference>
<accession>A0ABW0BQK8</accession>
<dbReference type="SUPFAM" id="SSF74650">
    <property type="entry name" value="Galactose mutarotase-like"/>
    <property type="match status" value="1"/>
</dbReference>
<reference evidence="2" key="1">
    <citation type="journal article" date="2019" name="Int. J. Syst. Evol. Microbiol.">
        <title>The Global Catalogue of Microorganisms (GCM) 10K type strain sequencing project: providing services to taxonomists for standard genome sequencing and annotation.</title>
        <authorList>
            <consortium name="The Broad Institute Genomics Platform"/>
            <consortium name="The Broad Institute Genome Sequencing Center for Infectious Disease"/>
            <person name="Wu L."/>
            <person name="Ma J."/>
        </authorList>
    </citation>
    <scope>NUCLEOTIDE SEQUENCE [LARGE SCALE GENOMIC DNA]</scope>
    <source>
        <strain evidence="2">DFY41</strain>
    </source>
</reference>
<keyword evidence="2" id="KW-1185">Reference proteome</keyword>
<evidence type="ECO:0000313" key="2">
    <source>
        <dbReference type="Proteomes" id="UP001596087"/>
    </source>
</evidence>
<dbReference type="Pfam" id="PF01263">
    <property type="entry name" value="Aldose_epim"/>
    <property type="match status" value="1"/>
</dbReference>
<sequence>MTGPDVAAQVLELAHARPPTLGRGRLVCVDGPAGSGKTTLASALALLDPRAVVVHMDDLYAGWDGLPGVADQLDGLLRPLAAGRPGSYRRWDWHAGRFAETVEVAPTDLLVLEGVGAGSGSVADLATVLVWVDAPHEARMRRGLERDGEAFAPHWEAWAAAEEAHFGAEGTRERADLRLDGAAPAPLPPTGAQHRIAHGAYAAVVTETGATLRSLTHEGQPLVDGFGEDELPGKARGQLLVPWPNRVRDGRWSFGGRDHQLALSEPDRANAMHGLVRWGSWWPGARGPASVTLHHRLPAQRGYPWMLDLAVTYALGTDGLTTTLAATNRSAAPAPYAAGAHPYFRVGDGLVDRLSLRLPARTRALLDDRMIPVGREPVAGTAYDLTAGRVIGDLALDDAFTDLVRDGHGRATAELRDPSTGAGVALWVDEHHRWLQVFTADDHGERARHHVAVEPMTAPGDALRTGDDLVVIDPGATFTVQWGVRALPPRGS</sequence>
<dbReference type="Proteomes" id="UP001596087">
    <property type="component" value="Unassembled WGS sequence"/>
</dbReference>
<organism evidence="1 2">
    <name type="scientific">Nocardioides taihuensis</name>
    <dbReference type="NCBI Taxonomy" id="1835606"/>
    <lineage>
        <taxon>Bacteria</taxon>
        <taxon>Bacillati</taxon>
        <taxon>Actinomycetota</taxon>
        <taxon>Actinomycetes</taxon>
        <taxon>Propionibacteriales</taxon>
        <taxon>Nocardioidaceae</taxon>
        <taxon>Nocardioides</taxon>
    </lineage>
</organism>
<dbReference type="EMBL" id="JBHSKD010000030">
    <property type="protein sequence ID" value="MFC5179694.1"/>
    <property type="molecule type" value="Genomic_DNA"/>
</dbReference>